<evidence type="ECO:0000313" key="4">
    <source>
        <dbReference type="EMBL" id="KPK64118.1"/>
    </source>
</evidence>
<accession>A0A0S8FTT2</accession>
<feature type="coiled-coil region" evidence="3">
    <location>
        <begin position="101"/>
        <end position="131"/>
    </location>
</feature>
<protein>
    <recommendedName>
        <fullName evidence="2">Methylthioribose-1-phosphate isomerase</fullName>
        <shortName evidence="2">M1Pi</shortName>
        <shortName evidence="2">MTR-1-P isomerase</shortName>
        <ecNumber evidence="2">5.3.1.23</ecNumber>
    </recommendedName>
    <alternativeName>
        <fullName evidence="2">S-methyl-5-thioribose-1-phosphate isomerase</fullName>
    </alternativeName>
</protein>
<dbReference type="InterPro" id="IPR005251">
    <property type="entry name" value="IF-M1Pi"/>
</dbReference>
<comment type="caution">
    <text evidence="4">The sequence shown here is derived from an EMBL/GenBank/DDBJ whole genome shotgun (WGS) entry which is preliminary data.</text>
</comment>
<comment type="catalytic activity">
    <reaction evidence="2">
        <text>5-(methylsulfanyl)-alpha-D-ribose 1-phosphate = 5-(methylsulfanyl)-D-ribulose 1-phosphate</text>
        <dbReference type="Rhea" id="RHEA:19989"/>
        <dbReference type="ChEBI" id="CHEBI:58533"/>
        <dbReference type="ChEBI" id="CHEBI:58548"/>
        <dbReference type="EC" id="5.3.1.23"/>
    </reaction>
</comment>
<dbReference type="NCBIfam" id="NF004326">
    <property type="entry name" value="PRK05720.1"/>
    <property type="match status" value="1"/>
</dbReference>
<dbReference type="PANTHER" id="PTHR43475">
    <property type="entry name" value="METHYLTHIORIBOSE-1-PHOSPHATE ISOMERASE"/>
    <property type="match status" value="1"/>
</dbReference>
<proteinExistence type="inferred from homology"/>
<evidence type="ECO:0000313" key="5">
    <source>
        <dbReference type="Proteomes" id="UP000051373"/>
    </source>
</evidence>
<dbReference type="Proteomes" id="UP000051373">
    <property type="component" value="Unassembled WGS sequence"/>
</dbReference>
<feature type="active site" description="Proton donor" evidence="2">
    <location>
        <position position="232"/>
    </location>
</feature>
<dbReference type="FunFam" id="3.40.50.10470:FF:000006">
    <property type="entry name" value="Methylthioribose-1-phosphate isomerase"/>
    <property type="match status" value="1"/>
</dbReference>
<dbReference type="InterPro" id="IPR011559">
    <property type="entry name" value="Initiation_fac_2B_a/b/d"/>
</dbReference>
<dbReference type="InterPro" id="IPR000649">
    <property type="entry name" value="IF-2B-related"/>
</dbReference>
<dbReference type="Pfam" id="PF01008">
    <property type="entry name" value="IF-2B"/>
    <property type="match status" value="1"/>
</dbReference>
<dbReference type="InterPro" id="IPR027363">
    <property type="entry name" value="M1Pi_N"/>
</dbReference>
<keyword evidence="1 2" id="KW-0413">Isomerase</keyword>
<dbReference type="NCBIfam" id="TIGR00524">
    <property type="entry name" value="eIF-2B_rel"/>
    <property type="match status" value="1"/>
</dbReference>
<feature type="binding site" evidence="2">
    <location>
        <begin position="242"/>
        <end position="243"/>
    </location>
    <ligand>
        <name>substrate</name>
    </ligand>
</feature>
<evidence type="ECO:0000256" key="2">
    <source>
        <dbReference type="HAMAP-Rule" id="MF_01678"/>
    </source>
</evidence>
<dbReference type="InterPro" id="IPR037171">
    <property type="entry name" value="NagB/RpiA_transferase-like"/>
</dbReference>
<dbReference type="AlphaFoldDB" id="A0A0S8FTT2"/>
<feature type="site" description="Transition state stabilizer" evidence="2">
    <location>
        <position position="154"/>
    </location>
</feature>
<dbReference type="UniPathway" id="UPA00904">
    <property type="reaction ID" value="UER00874"/>
</dbReference>
<dbReference type="FunFam" id="1.20.120.420:FF:000003">
    <property type="entry name" value="Methylthioribose-1-phosphate isomerase"/>
    <property type="match status" value="1"/>
</dbReference>
<comment type="similarity">
    <text evidence="2">Belongs to the EIF-2B alpha/beta/delta subunits family. MtnA subfamily.</text>
</comment>
<dbReference type="PANTHER" id="PTHR43475:SF1">
    <property type="entry name" value="METHYLTHIORIBOSE-1-PHOSPHATE ISOMERASE"/>
    <property type="match status" value="1"/>
</dbReference>
<comment type="pathway">
    <text evidence="2">Amino-acid biosynthesis; L-methionine biosynthesis via salvage pathway; L-methionine from S-methyl-5-thio-alpha-D-ribose 1-phosphate: step 1/6.</text>
</comment>
<sequence>MPGSSSPVQFKTIEYDTQTNKIVILDQTRLPNEEIYVRLENVDDVYHAIKDMQVRGAPLIGVTAAYGVVLAAASGNREAVMKAADYLNKARPTAVNLSWAIERMKTRVSRAKDLSAELLEEARMIEREDQQACLRIGELGAGLITGDSKIMVHCNAGALATSGIGTALGIIYRAQQNGKKFVVYSSETRPLLQGARLTSWELTKNGIETFTICDNMVATFMPDISLVLVGADRIANNGDVANKIGTRGLAIIAQYYNVPFYVAAPLSTFDFALTSGKQIPIEERHEDEIRKFHDACIVASSAKICNPAFDVTPAELITGIVTEKFIVTPPYSENIRKLQ</sequence>
<feature type="binding site" evidence="2">
    <location>
        <position position="193"/>
    </location>
    <ligand>
        <name>substrate</name>
    </ligand>
</feature>
<dbReference type="SUPFAM" id="SSF100950">
    <property type="entry name" value="NagB/RpiA/CoA transferase-like"/>
    <property type="match status" value="1"/>
</dbReference>
<dbReference type="NCBIfam" id="TIGR00512">
    <property type="entry name" value="salvage_mtnA"/>
    <property type="match status" value="1"/>
</dbReference>
<dbReference type="InterPro" id="IPR042529">
    <property type="entry name" value="IF_2B-like_C"/>
</dbReference>
<feature type="binding site" evidence="2">
    <location>
        <position position="91"/>
    </location>
    <ligand>
        <name>substrate</name>
    </ligand>
</feature>
<gene>
    <name evidence="2" type="primary">mtnA</name>
    <name evidence="4" type="ORF">AMJ83_03730</name>
</gene>
<keyword evidence="2" id="KW-0486">Methionine biosynthesis</keyword>
<dbReference type="Gene3D" id="1.20.120.420">
    <property type="entry name" value="translation initiation factor eif-2b, domain 1"/>
    <property type="match status" value="1"/>
</dbReference>
<organism evidence="4 5">
    <name type="scientific">candidate division WOR_3 bacterium SM23_42</name>
    <dbReference type="NCBI Taxonomy" id="1703779"/>
    <lineage>
        <taxon>Bacteria</taxon>
        <taxon>Bacteria division WOR-3</taxon>
    </lineage>
</organism>
<reference evidence="4 5" key="1">
    <citation type="journal article" date="2015" name="Microbiome">
        <title>Genomic resolution of linkages in carbon, nitrogen, and sulfur cycling among widespread estuary sediment bacteria.</title>
        <authorList>
            <person name="Baker B.J."/>
            <person name="Lazar C.S."/>
            <person name="Teske A.P."/>
            <person name="Dick G.J."/>
        </authorList>
    </citation>
    <scope>NUCLEOTIDE SEQUENCE [LARGE SCALE GENOMIC DNA]</scope>
    <source>
        <strain evidence="4">SM23_42</strain>
    </source>
</reference>
<keyword evidence="2" id="KW-0028">Amino-acid biosynthesis</keyword>
<comment type="function">
    <text evidence="2">Catalyzes the interconversion of methylthioribose-1-phosphate (MTR-1-P) into methylthioribulose-1-phosphate (MTRu-1-P).</text>
</comment>
<dbReference type="GO" id="GO:0046523">
    <property type="term" value="F:S-methyl-5-thioribose-1-phosphate isomerase activity"/>
    <property type="evidence" value="ECO:0007669"/>
    <property type="project" value="UniProtKB-UniRule"/>
</dbReference>
<dbReference type="HAMAP" id="MF_01678">
    <property type="entry name" value="Salvage_MtnA"/>
    <property type="match status" value="1"/>
</dbReference>
<dbReference type="Gene3D" id="3.40.50.10470">
    <property type="entry name" value="Translation initiation factor eif-2b, domain 2"/>
    <property type="match status" value="1"/>
</dbReference>
<dbReference type="GO" id="GO:0019509">
    <property type="term" value="P:L-methionine salvage from methylthioadenosine"/>
    <property type="evidence" value="ECO:0007669"/>
    <property type="project" value="UniProtKB-UniRule"/>
</dbReference>
<keyword evidence="3" id="KW-0175">Coiled coil</keyword>
<dbReference type="PATRIC" id="fig|1703779.3.peg.819"/>
<dbReference type="EC" id="5.3.1.23" evidence="2"/>
<evidence type="ECO:0000256" key="3">
    <source>
        <dbReference type="SAM" id="Coils"/>
    </source>
</evidence>
<dbReference type="EMBL" id="LJUJ01000005">
    <property type="protein sequence ID" value="KPK64118.1"/>
    <property type="molecule type" value="Genomic_DNA"/>
</dbReference>
<name>A0A0S8FTT2_UNCW3</name>
<evidence type="ECO:0000256" key="1">
    <source>
        <dbReference type="ARBA" id="ARBA00023235"/>
    </source>
</evidence>
<dbReference type="STRING" id="1703779.AMJ83_03730"/>
<feature type="binding site" evidence="2">
    <location>
        <begin position="55"/>
        <end position="57"/>
    </location>
    <ligand>
        <name>substrate</name>
    </ligand>
</feature>